<evidence type="ECO:0000313" key="1">
    <source>
        <dbReference type="EMBL" id="PIT91273.1"/>
    </source>
</evidence>
<name>A0A2M6WES5_9BACT</name>
<dbReference type="AlphaFoldDB" id="A0A2M6WES5"/>
<organism evidence="1 2">
    <name type="scientific">Candidatus Kaiserbacteria bacterium CG10_big_fil_rev_8_21_14_0_10_49_17</name>
    <dbReference type="NCBI Taxonomy" id="1974609"/>
    <lineage>
        <taxon>Bacteria</taxon>
        <taxon>Candidatus Kaiseribacteriota</taxon>
    </lineage>
</organism>
<accession>A0A2M6WES5</accession>
<sequence length="88" mass="9711">MKKFIVEDKKTGEISTRRGRSGVSIGRALDPEKVKKIRAGLHLRKTDENGVVQVPELSSLQSGNTCAPNTYRKVKHRGRNTVSGVPIK</sequence>
<comment type="caution">
    <text evidence="1">The sequence shown here is derived from an EMBL/GenBank/DDBJ whole genome shotgun (WGS) entry which is preliminary data.</text>
</comment>
<gene>
    <name evidence="1" type="ORF">COU17_01440</name>
</gene>
<evidence type="ECO:0000313" key="2">
    <source>
        <dbReference type="Proteomes" id="UP000228809"/>
    </source>
</evidence>
<reference evidence="2" key="1">
    <citation type="submission" date="2017-09" db="EMBL/GenBank/DDBJ databases">
        <title>Depth-based differentiation of microbial function through sediment-hosted aquifers and enrichment of novel symbionts in the deep terrestrial subsurface.</title>
        <authorList>
            <person name="Probst A.J."/>
            <person name="Ladd B."/>
            <person name="Jarett J.K."/>
            <person name="Geller-Mcgrath D.E."/>
            <person name="Sieber C.M.K."/>
            <person name="Emerson J.B."/>
            <person name="Anantharaman K."/>
            <person name="Thomas B.C."/>
            <person name="Malmstrom R."/>
            <person name="Stieglmeier M."/>
            <person name="Klingl A."/>
            <person name="Woyke T."/>
            <person name="Ryan C.M."/>
            <person name="Banfield J.F."/>
        </authorList>
    </citation>
    <scope>NUCLEOTIDE SEQUENCE [LARGE SCALE GENOMIC DNA]</scope>
</reference>
<protein>
    <submittedName>
        <fullName evidence="1">Uncharacterized protein</fullName>
    </submittedName>
</protein>
<proteinExistence type="predicted"/>
<dbReference type="EMBL" id="PFBJ01000006">
    <property type="protein sequence ID" value="PIT91273.1"/>
    <property type="molecule type" value="Genomic_DNA"/>
</dbReference>
<dbReference type="Proteomes" id="UP000228809">
    <property type="component" value="Unassembled WGS sequence"/>
</dbReference>